<keyword evidence="1 4" id="KW-0808">Transferase</keyword>
<dbReference type="GO" id="GO:0016747">
    <property type="term" value="F:acyltransferase activity, transferring groups other than amino-acyl groups"/>
    <property type="evidence" value="ECO:0007669"/>
    <property type="project" value="InterPro"/>
</dbReference>
<dbReference type="PANTHER" id="PTHR43877:SF2">
    <property type="entry name" value="AMINOALKYLPHOSPHONATE N-ACETYLTRANSFERASE-RELATED"/>
    <property type="match status" value="1"/>
</dbReference>
<dbReference type="AlphaFoldDB" id="A0A7X5R2L5"/>
<keyword evidence="5" id="KW-1185">Reference proteome</keyword>
<reference evidence="4 5" key="1">
    <citation type="submission" date="2020-02" db="EMBL/GenBank/DDBJ databases">
        <title>Sequencing the genomes of 1000 actinobacteria strains.</title>
        <authorList>
            <person name="Klenk H.-P."/>
        </authorList>
    </citation>
    <scope>NUCLEOTIDE SEQUENCE [LARGE SCALE GENOMIC DNA]</scope>
    <source>
        <strain evidence="4 5">DSM 27960</strain>
    </source>
</reference>
<proteinExistence type="predicted"/>
<dbReference type="CDD" id="cd04301">
    <property type="entry name" value="NAT_SF"/>
    <property type="match status" value="1"/>
</dbReference>
<dbReference type="InterPro" id="IPR050832">
    <property type="entry name" value="Bact_Acetyltransf"/>
</dbReference>
<dbReference type="RefSeq" id="WP_341777933.1">
    <property type="nucleotide sequence ID" value="NZ_JAAMOX010000002.1"/>
</dbReference>
<evidence type="ECO:0000256" key="1">
    <source>
        <dbReference type="ARBA" id="ARBA00022679"/>
    </source>
</evidence>
<sequence>MIESPEKSAREQTTFRVATTNDITAIVRLVTSAYRGDESRAGWTTEADLLNGERITPQVLLADMQRDHSNVLLAERDTKLIGCVHVELIEPGTGYLGMFAVSPTEQGRGTGKQIMEVAESFVKREWGATSMKMTVIDVRAELIAFYERRGYARTGILTPFPSDNPDFGAPTQALQFETLVKSLA</sequence>
<comment type="caution">
    <text evidence="4">The sequence shown here is derived from an EMBL/GenBank/DDBJ whole genome shotgun (WGS) entry which is preliminary data.</text>
</comment>
<dbReference type="PROSITE" id="PS51186">
    <property type="entry name" value="GNAT"/>
    <property type="match status" value="1"/>
</dbReference>
<name>A0A7X5R2L5_9MICO</name>
<evidence type="ECO:0000259" key="3">
    <source>
        <dbReference type="PROSITE" id="PS51186"/>
    </source>
</evidence>
<feature type="domain" description="N-acetyltransferase" evidence="3">
    <location>
        <begin position="13"/>
        <end position="181"/>
    </location>
</feature>
<dbReference type="EMBL" id="JAAMOX010000002">
    <property type="protein sequence ID" value="NIH54357.1"/>
    <property type="molecule type" value="Genomic_DNA"/>
</dbReference>
<gene>
    <name evidence="4" type="ORF">FHX76_002253</name>
</gene>
<evidence type="ECO:0000313" key="4">
    <source>
        <dbReference type="EMBL" id="NIH54357.1"/>
    </source>
</evidence>
<evidence type="ECO:0000313" key="5">
    <source>
        <dbReference type="Proteomes" id="UP000541033"/>
    </source>
</evidence>
<evidence type="ECO:0000256" key="2">
    <source>
        <dbReference type="ARBA" id="ARBA00023315"/>
    </source>
</evidence>
<protein>
    <submittedName>
        <fullName evidence="4">N-acetylglutamate synthase-like GNAT family acetyltransferase</fullName>
    </submittedName>
</protein>
<organism evidence="4 5">
    <name type="scientific">Lysinibacter cavernae</name>
    <dbReference type="NCBI Taxonomy" id="1640652"/>
    <lineage>
        <taxon>Bacteria</taxon>
        <taxon>Bacillati</taxon>
        <taxon>Actinomycetota</taxon>
        <taxon>Actinomycetes</taxon>
        <taxon>Micrococcales</taxon>
        <taxon>Microbacteriaceae</taxon>
        <taxon>Lysinibacter</taxon>
    </lineage>
</organism>
<dbReference type="SUPFAM" id="SSF55729">
    <property type="entry name" value="Acyl-CoA N-acyltransferases (Nat)"/>
    <property type="match status" value="1"/>
</dbReference>
<accession>A0A7X5R2L5</accession>
<dbReference type="Gene3D" id="3.40.630.30">
    <property type="match status" value="1"/>
</dbReference>
<keyword evidence="2" id="KW-0012">Acyltransferase</keyword>
<dbReference type="PANTHER" id="PTHR43877">
    <property type="entry name" value="AMINOALKYLPHOSPHONATE N-ACETYLTRANSFERASE-RELATED-RELATED"/>
    <property type="match status" value="1"/>
</dbReference>
<dbReference type="Pfam" id="PF00583">
    <property type="entry name" value="Acetyltransf_1"/>
    <property type="match status" value="1"/>
</dbReference>
<dbReference type="InterPro" id="IPR016181">
    <property type="entry name" value="Acyl_CoA_acyltransferase"/>
</dbReference>
<dbReference type="InterPro" id="IPR000182">
    <property type="entry name" value="GNAT_dom"/>
</dbReference>
<dbReference type="Proteomes" id="UP000541033">
    <property type="component" value="Unassembled WGS sequence"/>
</dbReference>